<dbReference type="SUPFAM" id="SSF54373">
    <property type="entry name" value="FAD-linked reductases, C-terminal domain"/>
    <property type="match status" value="1"/>
</dbReference>
<dbReference type="InterPro" id="IPR007867">
    <property type="entry name" value="GMC_OxRtase_C"/>
</dbReference>
<dbReference type="PIRSF" id="PIRSF000137">
    <property type="entry name" value="Alcohol_oxidase"/>
    <property type="match status" value="1"/>
</dbReference>
<protein>
    <submittedName>
        <fullName evidence="7">Choline dehydrogenase</fullName>
    </submittedName>
</protein>
<dbReference type="NCBIfam" id="NF002550">
    <property type="entry name" value="PRK02106.1"/>
    <property type="match status" value="1"/>
</dbReference>
<evidence type="ECO:0000256" key="4">
    <source>
        <dbReference type="ARBA" id="ARBA00022827"/>
    </source>
</evidence>
<dbReference type="SUPFAM" id="SSF51905">
    <property type="entry name" value="FAD/NAD(P)-binding domain"/>
    <property type="match status" value="1"/>
</dbReference>
<sequence length="534" mass="59370">MMYDFIIIGAGSAGCVLANRLSSNPEHKVCLIEAGGSDRKYVVRKTNPLNMLMLMNSKRYNWGYHCEPDSNTGNRPFFWPRGKGLGGCSSINAMIYTRGHRWDFDHWAELGNEGWGYEDVLPWFKKSERWSRGSNDYHSDKGTMDVVDTNFRFPISEAFVEASGQAGYKINDDFNGAEQEGCGFYQVTQTPFGQRANAAYAFLDEVLERPNLTVMTNTHVTKILFEDKKAVGVEISREGKEGKREQLVANKEVILSSGVINSPQILKLSGVGPAVELKAHDIPLVHDLPGVGENLQDHPDLIVRYSSKAGGSLTLLPTWESIKFFCKVLFKKNFISTPTDVGGFIKSSPDQPIPDLQIQFASVRMEPHGRGLFTPLKSGYVMHICHLRPESRGSVKLASNDPFDAPKIEANYFEKDKELNALVNGIRLCRDIASQPALAAFNDEEERPGKEIQSDEQLKEWIKQHVESVYHTAGGCKMGRDGMAVVDSDLKVHGLTGLRVIDASIMPTITGSNIHAPTVMIAEKGADKILKEWD</sequence>
<evidence type="ECO:0000313" key="8">
    <source>
        <dbReference type="Proteomes" id="UP001501221"/>
    </source>
</evidence>
<evidence type="ECO:0000256" key="1">
    <source>
        <dbReference type="ARBA" id="ARBA00001974"/>
    </source>
</evidence>
<reference evidence="8" key="1">
    <citation type="journal article" date="2019" name="Int. J. Syst. Evol. Microbiol.">
        <title>The Global Catalogue of Microorganisms (GCM) 10K type strain sequencing project: providing services to taxonomists for standard genome sequencing and annotation.</title>
        <authorList>
            <consortium name="The Broad Institute Genomics Platform"/>
            <consortium name="The Broad Institute Genome Sequencing Center for Infectious Disease"/>
            <person name="Wu L."/>
            <person name="Ma J."/>
        </authorList>
    </citation>
    <scope>NUCLEOTIDE SEQUENCE [LARGE SCALE GENOMIC DNA]</scope>
    <source>
        <strain evidence="8">JCM 16211</strain>
    </source>
</reference>
<comment type="similarity">
    <text evidence="2">Belongs to the GMC oxidoreductase family.</text>
</comment>
<dbReference type="Pfam" id="PF00732">
    <property type="entry name" value="GMC_oxred_N"/>
    <property type="match status" value="1"/>
</dbReference>
<comment type="caution">
    <text evidence="7">The sequence shown here is derived from an EMBL/GenBank/DDBJ whole genome shotgun (WGS) entry which is preliminary data.</text>
</comment>
<dbReference type="InterPro" id="IPR012132">
    <property type="entry name" value="GMC_OxRdtase"/>
</dbReference>
<keyword evidence="3" id="KW-0285">Flavoprotein</keyword>
<dbReference type="InterPro" id="IPR000172">
    <property type="entry name" value="GMC_OxRdtase_N"/>
</dbReference>
<dbReference type="Proteomes" id="UP001501221">
    <property type="component" value="Unassembled WGS sequence"/>
</dbReference>
<accession>A0ABP3CKF9</accession>
<keyword evidence="4" id="KW-0274">FAD</keyword>
<feature type="domain" description="Glucose-methanol-choline oxidoreductase N-terminal" evidence="5">
    <location>
        <begin position="3"/>
        <end position="299"/>
    </location>
</feature>
<dbReference type="Gene3D" id="3.50.50.60">
    <property type="entry name" value="FAD/NAD(P)-binding domain"/>
    <property type="match status" value="1"/>
</dbReference>
<evidence type="ECO:0000256" key="2">
    <source>
        <dbReference type="ARBA" id="ARBA00010790"/>
    </source>
</evidence>
<dbReference type="Gene3D" id="3.30.560.10">
    <property type="entry name" value="Glucose Oxidase, domain 3"/>
    <property type="match status" value="1"/>
</dbReference>
<dbReference type="EMBL" id="BAAAFM010000003">
    <property type="protein sequence ID" value="GAA0207806.1"/>
    <property type="molecule type" value="Genomic_DNA"/>
</dbReference>
<dbReference type="RefSeq" id="WP_343988609.1">
    <property type="nucleotide sequence ID" value="NZ_BAAAFM010000003.1"/>
</dbReference>
<evidence type="ECO:0000256" key="3">
    <source>
        <dbReference type="ARBA" id="ARBA00022630"/>
    </source>
</evidence>
<feature type="domain" description="Glucose-methanol-choline oxidoreductase C-terminal" evidence="6">
    <location>
        <begin position="389"/>
        <end position="522"/>
    </location>
</feature>
<organism evidence="7 8">
    <name type="scientific">Kangiella japonica</name>
    <dbReference type="NCBI Taxonomy" id="647384"/>
    <lineage>
        <taxon>Bacteria</taxon>
        <taxon>Pseudomonadati</taxon>
        <taxon>Pseudomonadota</taxon>
        <taxon>Gammaproteobacteria</taxon>
        <taxon>Kangiellales</taxon>
        <taxon>Kangiellaceae</taxon>
        <taxon>Kangiella</taxon>
    </lineage>
</organism>
<dbReference type="InterPro" id="IPR036188">
    <property type="entry name" value="FAD/NAD-bd_sf"/>
</dbReference>
<dbReference type="Pfam" id="PF05199">
    <property type="entry name" value="GMC_oxred_C"/>
    <property type="match status" value="1"/>
</dbReference>
<evidence type="ECO:0000313" key="7">
    <source>
        <dbReference type="EMBL" id="GAA0207806.1"/>
    </source>
</evidence>
<proteinExistence type="inferred from homology"/>
<dbReference type="PANTHER" id="PTHR11552:SF147">
    <property type="entry name" value="CHOLINE DEHYDROGENASE, MITOCHONDRIAL"/>
    <property type="match status" value="1"/>
</dbReference>
<evidence type="ECO:0000259" key="5">
    <source>
        <dbReference type="Pfam" id="PF00732"/>
    </source>
</evidence>
<evidence type="ECO:0000259" key="6">
    <source>
        <dbReference type="Pfam" id="PF05199"/>
    </source>
</evidence>
<name>A0ABP3CKF9_9GAMM</name>
<comment type="cofactor">
    <cofactor evidence="1">
        <name>FAD</name>
        <dbReference type="ChEBI" id="CHEBI:57692"/>
    </cofactor>
</comment>
<dbReference type="PANTHER" id="PTHR11552">
    <property type="entry name" value="GLUCOSE-METHANOL-CHOLINE GMC OXIDOREDUCTASE"/>
    <property type="match status" value="1"/>
</dbReference>
<gene>
    <name evidence="7" type="ORF">GCM10009123_14130</name>
</gene>
<keyword evidence="8" id="KW-1185">Reference proteome</keyword>